<proteinExistence type="predicted"/>
<organism evidence="2">
    <name type="scientific">Menopon gallinae</name>
    <name type="common">poultry shaft louse</name>
    <dbReference type="NCBI Taxonomy" id="328185"/>
    <lineage>
        <taxon>Eukaryota</taxon>
        <taxon>Metazoa</taxon>
        <taxon>Ecdysozoa</taxon>
        <taxon>Arthropoda</taxon>
        <taxon>Hexapoda</taxon>
        <taxon>Insecta</taxon>
        <taxon>Pterygota</taxon>
        <taxon>Neoptera</taxon>
        <taxon>Paraneoptera</taxon>
        <taxon>Psocodea</taxon>
        <taxon>Troctomorpha</taxon>
        <taxon>Phthiraptera</taxon>
        <taxon>Amblycera</taxon>
        <taxon>Menoponidae</taxon>
        <taxon>Menopon</taxon>
    </lineage>
</organism>
<protein>
    <submittedName>
        <fullName evidence="2">Uncharacterized protein</fullName>
    </submittedName>
</protein>
<evidence type="ECO:0000313" key="2">
    <source>
        <dbReference type="EMBL" id="KAL0268278.1"/>
    </source>
</evidence>
<gene>
    <name evidence="2" type="ORF">PYX00_010285</name>
</gene>
<feature type="signal peptide" evidence="1">
    <location>
        <begin position="1"/>
        <end position="18"/>
    </location>
</feature>
<dbReference type="AlphaFoldDB" id="A0AAW2HFH1"/>
<keyword evidence="1" id="KW-0732">Signal</keyword>
<accession>A0AAW2HFH1</accession>
<sequence length="283" mass="31790">MDTRSVLILFSVAAVCSGLNIELKIKNDPQCKSKGSQCSADLKQILYCTEKGGDSWVITNCPKEQKCVMDGENYICSRKDPQKNVTFTCPGNGFFPDPYYCRKGYMCSSEGSLPEMICECPKNSALNIYQFSCITDENYRNDCKCDYYDRCKDGWMGSLGDMCQNEFYYQCESDGKNGTVALIKKCPDGQAFHEGRCQETSIISDLNSSPVIRPNCVPMSQKYCFHEGNKTCKKKGEMLPHSLKRCYYYCNAKNEALVRDCGPGSSFVCKNGTCGCIYDPYTL</sequence>
<dbReference type="EMBL" id="JARGDH010000005">
    <property type="protein sequence ID" value="KAL0268278.1"/>
    <property type="molecule type" value="Genomic_DNA"/>
</dbReference>
<evidence type="ECO:0000256" key="1">
    <source>
        <dbReference type="SAM" id="SignalP"/>
    </source>
</evidence>
<comment type="caution">
    <text evidence="2">The sequence shown here is derived from an EMBL/GenBank/DDBJ whole genome shotgun (WGS) entry which is preliminary data.</text>
</comment>
<feature type="chain" id="PRO_5043889931" evidence="1">
    <location>
        <begin position="19"/>
        <end position="283"/>
    </location>
</feature>
<name>A0AAW2HFH1_9NEOP</name>
<reference evidence="2" key="1">
    <citation type="journal article" date="2024" name="Gigascience">
        <title>Chromosome-level genome of the poultry shaft louse Menopon gallinae provides insight into the host-switching and adaptive evolution of parasitic lice.</title>
        <authorList>
            <person name="Xu Y."/>
            <person name="Ma L."/>
            <person name="Liu S."/>
            <person name="Liang Y."/>
            <person name="Liu Q."/>
            <person name="He Z."/>
            <person name="Tian L."/>
            <person name="Duan Y."/>
            <person name="Cai W."/>
            <person name="Li H."/>
            <person name="Song F."/>
        </authorList>
    </citation>
    <scope>NUCLEOTIDE SEQUENCE</scope>
    <source>
        <strain evidence="2">Cailab_2023a</strain>
    </source>
</reference>